<dbReference type="GO" id="GO:0008270">
    <property type="term" value="F:zinc ion binding"/>
    <property type="evidence" value="ECO:0007669"/>
    <property type="project" value="UniProtKB-UniRule"/>
</dbReference>
<dbReference type="InterPro" id="IPR006026">
    <property type="entry name" value="Peptidase_Metallo"/>
</dbReference>
<keyword evidence="1 2" id="KW-0482">Metalloprotease</keyword>
<dbReference type="PANTHER" id="PTHR10127">
    <property type="entry name" value="DISCOIDIN, CUB, EGF, LAMININ , AND ZINC METALLOPROTEASE DOMAIN CONTAINING"/>
    <property type="match status" value="1"/>
</dbReference>
<keyword evidence="1 2" id="KW-0862">Zinc</keyword>
<dbReference type="GO" id="GO:0006508">
    <property type="term" value="P:proteolysis"/>
    <property type="evidence" value="ECO:0007669"/>
    <property type="project" value="UniProtKB-KW"/>
</dbReference>
<dbReference type="CDD" id="cd04280">
    <property type="entry name" value="ZnMc_astacin_like"/>
    <property type="match status" value="1"/>
</dbReference>
<keyword evidence="1 2" id="KW-0479">Metal-binding</keyword>
<keyword evidence="1 2" id="KW-0645">Protease</keyword>
<dbReference type="InterPro" id="IPR001506">
    <property type="entry name" value="Peptidase_M12A"/>
</dbReference>
<feature type="binding site" evidence="1">
    <location>
        <position position="172"/>
    </location>
    <ligand>
        <name>Zn(2+)</name>
        <dbReference type="ChEBI" id="CHEBI:29105"/>
        <note>catalytic</note>
    </ligand>
</feature>
<feature type="binding site" evidence="1">
    <location>
        <position position="168"/>
    </location>
    <ligand>
        <name>Zn(2+)</name>
        <dbReference type="ChEBI" id="CHEBI:29105"/>
        <note>catalytic</note>
    </ligand>
</feature>
<dbReference type="PRINTS" id="PR00480">
    <property type="entry name" value="ASTACIN"/>
</dbReference>
<comment type="cofactor">
    <cofactor evidence="1 2">
        <name>Zn(2+)</name>
        <dbReference type="ChEBI" id="CHEBI:29105"/>
    </cofactor>
    <text evidence="1 2">Binds 1 zinc ion per subunit.</text>
</comment>
<dbReference type="SUPFAM" id="SSF55486">
    <property type="entry name" value="Metalloproteases ('zincins'), catalytic domain"/>
    <property type="match status" value="1"/>
</dbReference>
<keyword evidence="2" id="KW-0732">Signal</keyword>
<evidence type="ECO:0000256" key="1">
    <source>
        <dbReference type="PROSITE-ProRule" id="PRU01211"/>
    </source>
</evidence>
<dbReference type="SMART" id="SM00235">
    <property type="entry name" value="ZnMc"/>
    <property type="match status" value="1"/>
</dbReference>
<keyword evidence="1" id="KW-1015">Disulfide bond</keyword>
<reference evidence="4" key="1">
    <citation type="submission" date="2020-05" db="UniProtKB">
        <authorList>
            <consortium name="EnsemblMetazoa"/>
        </authorList>
    </citation>
    <scope>IDENTIFICATION</scope>
    <source>
        <strain evidence="4">FUMOZ</strain>
    </source>
</reference>
<dbReference type="GO" id="GO:0004222">
    <property type="term" value="F:metalloendopeptidase activity"/>
    <property type="evidence" value="ECO:0007669"/>
    <property type="project" value="UniProtKB-UniRule"/>
</dbReference>
<dbReference type="EnsemblMetazoa" id="AFUN019680-RA">
    <property type="protein sequence ID" value="AFUN019680-PA"/>
    <property type="gene ID" value="AFUN019680"/>
</dbReference>
<feature type="chain" id="PRO_5021513075" description="Metalloendopeptidase" evidence="2">
    <location>
        <begin position="23"/>
        <end position="281"/>
    </location>
</feature>
<dbReference type="VEuPathDB" id="VectorBase:AFUN2_011926"/>
<evidence type="ECO:0000256" key="2">
    <source>
        <dbReference type="RuleBase" id="RU361183"/>
    </source>
</evidence>
<evidence type="ECO:0000313" key="4">
    <source>
        <dbReference type="EnsemblMetazoa" id="AFUN019680-PA"/>
    </source>
</evidence>
<feature type="binding site" evidence="1">
    <location>
        <position position="178"/>
    </location>
    <ligand>
        <name>Zn(2+)</name>
        <dbReference type="ChEBI" id="CHEBI:29105"/>
        <note>catalytic</note>
    </ligand>
</feature>
<keyword evidence="1 2" id="KW-0378">Hydrolase</keyword>
<feature type="domain" description="Peptidase M12A" evidence="3">
    <location>
        <begin position="69"/>
        <end position="276"/>
    </location>
</feature>
<accession>A0A4Y0BGT2</accession>
<proteinExistence type="predicted"/>
<dbReference type="InterPro" id="IPR024079">
    <property type="entry name" value="MetalloPept_cat_dom_sf"/>
</dbReference>
<evidence type="ECO:0000259" key="3">
    <source>
        <dbReference type="PROSITE" id="PS51864"/>
    </source>
</evidence>
<dbReference type="PANTHER" id="PTHR10127:SF883">
    <property type="entry name" value="ZINC METALLOPROTEINASE NAS-8"/>
    <property type="match status" value="1"/>
</dbReference>
<sequence>MKPLNYLINVVMAVCLVQLSVGLKLSDYTKPSKEVGKRLRARQLLGYPHEYGFGYYYQGDILLRPGEKNRIAIIQPLNYDVWPNATVPYVIEADFTAGETETLLAAFAQYANRTCIRFVERTDELQYVTITNNGEGCYSNVGRNPDPTDNMLNLQTPDCMESVGTPVHELMHTLGFLHEQARPDRDLYVDFFPQNLELKYQTPGFISANFGIYNEPSSNYGQQYNYGSVMHYSRFAGAASLNAPVLDNKQAWFGDFGNENGLSDGDVAQLMARYCPDNDYI</sequence>
<dbReference type="STRING" id="62324.A0A4Y0BGT2"/>
<dbReference type="VEuPathDB" id="VectorBase:AFUN019680"/>
<dbReference type="AlphaFoldDB" id="A0A4Y0BGT2"/>
<dbReference type="InterPro" id="IPR034035">
    <property type="entry name" value="Astacin-like_dom"/>
</dbReference>
<dbReference type="Gene3D" id="3.40.390.10">
    <property type="entry name" value="Collagenase (Catalytic Domain)"/>
    <property type="match status" value="1"/>
</dbReference>
<feature type="signal peptide" evidence="2">
    <location>
        <begin position="1"/>
        <end position="22"/>
    </location>
</feature>
<dbReference type="EC" id="3.4.24.-" evidence="2"/>
<dbReference type="Pfam" id="PF01400">
    <property type="entry name" value="Astacin"/>
    <property type="match status" value="1"/>
</dbReference>
<feature type="active site" evidence="1">
    <location>
        <position position="169"/>
    </location>
</feature>
<comment type="caution">
    <text evidence="1">Lacks conserved residue(s) required for the propagation of feature annotation.</text>
</comment>
<feature type="disulfide bond" evidence="1">
    <location>
        <begin position="137"/>
        <end position="159"/>
    </location>
</feature>
<protein>
    <recommendedName>
        <fullName evidence="2">Metalloendopeptidase</fullName>
        <ecNumber evidence="2">3.4.24.-</ecNumber>
    </recommendedName>
</protein>
<organism evidence="4">
    <name type="scientific">Anopheles funestus</name>
    <name type="common">African malaria mosquito</name>
    <dbReference type="NCBI Taxonomy" id="62324"/>
    <lineage>
        <taxon>Eukaryota</taxon>
        <taxon>Metazoa</taxon>
        <taxon>Ecdysozoa</taxon>
        <taxon>Arthropoda</taxon>
        <taxon>Hexapoda</taxon>
        <taxon>Insecta</taxon>
        <taxon>Pterygota</taxon>
        <taxon>Neoptera</taxon>
        <taxon>Endopterygota</taxon>
        <taxon>Diptera</taxon>
        <taxon>Nematocera</taxon>
        <taxon>Culicoidea</taxon>
        <taxon>Culicidae</taxon>
        <taxon>Anophelinae</taxon>
        <taxon>Anopheles</taxon>
    </lineage>
</organism>
<dbReference type="PROSITE" id="PS51864">
    <property type="entry name" value="ASTACIN"/>
    <property type="match status" value="1"/>
</dbReference>
<name>A0A4Y0BGT2_ANOFN</name>